<dbReference type="InterPro" id="IPR011990">
    <property type="entry name" value="TPR-like_helical_dom_sf"/>
</dbReference>
<dbReference type="InterPro" id="IPR019734">
    <property type="entry name" value="TPR_rpt"/>
</dbReference>
<dbReference type="Proteomes" id="UP000321578">
    <property type="component" value="Unassembled WGS sequence"/>
</dbReference>
<dbReference type="GO" id="GO:0005737">
    <property type="term" value="C:cytoplasm"/>
    <property type="evidence" value="ECO:0007669"/>
    <property type="project" value="TreeGrafter"/>
</dbReference>
<dbReference type="GO" id="GO:0016567">
    <property type="term" value="P:protein ubiquitination"/>
    <property type="evidence" value="ECO:0007669"/>
    <property type="project" value="TreeGrafter"/>
</dbReference>
<dbReference type="Pfam" id="PF13174">
    <property type="entry name" value="TPR_6"/>
    <property type="match status" value="1"/>
</dbReference>
<evidence type="ECO:0000313" key="2">
    <source>
        <dbReference type="EMBL" id="TXD90428.1"/>
    </source>
</evidence>
<sequence>MEFSQPNDDNLSLARFESMLKTNNVLFFDSEEFENIIFHYLESGKIPLAKKAIKMGLEQHPSSTNLCLFQTEMFIIDNKFDAAEQLLNQLYEIEPNNEEIYIQKANLLSKSDQHEKAVGTLLTALDMVKEEEGVAELYVLIAMEYLFLEQFENAKHYFQKCLDINYEDYSALYNIIYCYDYLGEGEEAISFLNSYLDGNPYCEIAWHQLGIQYYAIKDYDKALAAFDFAIISDDTFVGAYLEKGKVLEKKKQFKDAIENYKITLALEEPTSFALLRIGYCQEKLGNDDLAVQSFYKTVHEDPLLDKGWIAITKFYNRKKNYQKALFYINKAINIDGENVVYWKLYAQINHRLNFIEEAEQGYKRTIELGNYELSTWLARADLLIALGEYEASVLNLIQTAEFYPEIAEIEFRLAGLHFVLHESSKGHYHLKNALLLNPDFKYILEELFPKVLQKPSVQQVISKSKNSAI</sequence>
<dbReference type="PANTHER" id="PTHR12558">
    <property type="entry name" value="CELL DIVISION CYCLE 16,23,27"/>
    <property type="match status" value="1"/>
</dbReference>
<evidence type="ECO:0000313" key="3">
    <source>
        <dbReference type="Proteomes" id="UP000321578"/>
    </source>
</evidence>
<dbReference type="OrthoDB" id="9803982at2"/>
<protein>
    <submittedName>
        <fullName evidence="2">Tetratricopeptide repeat protein</fullName>
    </submittedName>
</protein>
<dbReference type="GO" id="GO:0051301">
    <property type="term" value="P:cell division"/>
    <property type="evidence" value="ECO:0007669"/>
    <property type="project" value="TreeGrafter"/>
</dbReference>
<gene>
    <name evidence="2" type="ORF">ESY86_03420</name>
</gene>
<dbReference type="EMBL" id="VORO01000003">
    <property type="protein sequence ID" value="TXD90428.1"/>
    <property type="molecule type" value="Genomic_DNA"/>
</dbReference>
<feature type="repeat" description="TPR" evidence="1">
    <location>
        <begin position="203"/>
        <end position="236"/>
    </location>
</feature>
<accession>A0A5C6ZJE7</accession>
<dbReference type="Pfam" id="PF14559">
    <property type="entry name" value="TPR_19"/>
    <property type="match status" value="1"/>
</dbReference>
<dbReference type="AlphaFoldDB" id="A0A5C6ZJE7"/>
<dbReference type="SMART" id="SM00028">
    <property type="entry name" value="TPR"/>
    <property type="match status" value="11"/>
</dbReference>
<dbReference type="GO" id="GO:0031145">
    <property type="term" value="P:anaphase-promoting complex-dependent catabolic process"/>
    <property type="evidence" value="ECO:0007669"/>
    <property type="project" value="TreeGrafter"/>
</dbReference>
<dbReference type="Gene3D" id="1.25.40.10">
    <property type="entry name" value="Tetratricopeptide repeat domain"/>
    <property type="match status" value="3"/>
</dbReference>
<organism evidence="2 3">
    <name type="scientific">Subsaximicrobium wynnwilliamsii</name>
    <dbReference type="NCBI Taxonomy" id="291179"/>
    <lineage>
        <taxon>Bacteria</taxon>
        <taxon>Pseudomonadati</taxon>
        <taxon>Bacteroidota</taxon>
        <taxon>Flavobacteriia</taxon>
        <taxon>Flavobacteriales</taxon>
        <taxon>Flavobacteriaceae</taxon>
        <taxon>Subsaximicrobium</taxon>
    </lineage>
</organism>
<dbReference type="RefSeq" id="WP_147085174.1">
    <property type="nucleotide sequence ID" value="NZ_VORM01000002.1"/>
</dbReference>
<evidence type="ECO:0000256" key="1">
    <source>
        <dbReference type="PROSITE-ProRule" id="PRU00339"/>
    </source>
</evidence>
<proteinExistence type="predicted"/>
<dbReference type="PANTHER" id="PTHR12558:SF13">
    <property type="entry name" value="CELL DIVISION CYCLE PROTEIN 27 HOMOLOG"/>
    <property type="match status" value="1"/>
</dbReference>
<feature type="repeat" description="TPR" evidence="1">
    <location>
        <begin position="135"/>
        <end position="168"/>
    </location>
</feature>
<keyword evidence="1" id="KW-0802">TPR repeat</keyword>
<dbReference type="Pfam" id="PF13181">
    <property type="entry name" value="TPR_8"/>
    <property type="match status" value="2"/>
</dbReference>
<reference evidence="2 3" key="1">
    <citation type="submission" date="2019-08" db="EMBL/GenBank/DDBJ databases">
        <title>Genomes of Subsaximicrobium wynnwilliamsii strains.</title>
        <authorList>
            <person name="Bowman J.P."/>
        </authorList>
    </citation>
    <scope>NUCLEOTIDE SEQUENCE [LARGE SCALE GENOMIC DNA]</scope>
    <source>
        <strain evidence="2 3">2-80-2</strain>
    </source>
</reference>
<dbReference type="SUPFAM" id="SSF48452">
    <property type="entry name" value="TPR-like"/>
    <property type="match status" value="3"/>
</dbReference>
<keyword evidence="3" id="KW-1185">Reference proteome</keyword>
<name>A0A5C6ZJE7_9FLAO</name>
<comment type="caution">
    <text evidence="2">The sequence shown here is derived from an EMBL/GenBank/DDBJ whole genome shotgun (WGS) entry which is preliminary data.</text>
</comment>
<dbReference type="PROSITE" id="PS50005">
    <property type="entry name" value="TPR"/>
    <property type="match status" value="2"/>
</dbReference>